<accession>A0A5E4QP51</accession>
<organism evidence="6 7">
    <name type="scientific">Leptidea sinapis</name>
    <dbReference type="NCBI Taxonomy" id="189913"/>
    <lineage>
        <taxon>Eukaryota</taxon>
        <taxon>Metazoa</taxon>
        <taxon>Ecdysozoa</taxon>
        <taxon>Arthropoda</taxon>
        <taxon>Hexapoda</taxon>
        <taxon>Insecta</taxon>
        <taxon>Pterygota</taxon>
        <taxon>Neoptera</taxon>
        <taxon>Endopterygota</taxon>
        <taxon>Lepidoptera</taxon>
        <taxon>Glossata</taxon>
        <taxon>Ditrysia</taxon>
        <taxon>Papilionoidea</taxon>
        <taxon>Pieridae</taxon>
        <taxon>Dismorphiinae</taxon>
        <taxon>Leptidea</taxon>
    </lineage>
</organism>
<dbReference type="InterPro" id="IPR050411">
    <property type="entry name" value="AlphaKG_dependent_hydroxylases"/>
</dbReference>
<name>A0A5E4QP51_9NEOP</name>
<dbReference type="AlphaFoldDB" id="A0A5E4QP51"/>
<evidence type="ECO:0000256" key="1">
    <source>
        <dbReference type="ARBA" id="ARBA00001961"/>
    </source>
</evidence>
<dbReference type="Pfam" id="PF02668">
    <property type="entry name" value="TauD"/>
    <property type="match status" value="1"/>
</dbReference>
<comment type="pathway">
    <text evidence="2">Amine and polyamine biosynthesis; carnitine biosynthesis.</text>
</comment>
<dbReference type="Proteomes" id="UP000324832">
    <property type="component" value="Unassembled WGS sequence"/>
</dbReference>
<dbReference type="EMBL" id="FZQP02004289">
    <property type="protein sequence ID" value="VVC99716.1"/>
    <property type="molecule type" value="Genomic_DNA"/>
</dbReference>
<comment type="cofactor">
    <cofactor evidence="1">
        <name>L-ascorbate</name>
        <dbReference type="ChEBI" id="CHEBI:38290"/>
    </cofactor>
</comment>
<evidence type="ECO:0000259" key="5">
    <source>
        <dbReference type="Pfam" id="PF02668"/>
    </source>
</evidence>
<protein>
    <recommendedName>
        <fullName evidence="5">TauD/TfdA-like domain-containing protein</fullName>
    </recommendedName>
</protein>
<keyword evidence="4" id="KW-0560">Oxidoreductase</keyword>
<feature type="domain" description="TauD/TfdA-like" evidence="5">
    <location>
        <begin position="21"/>
        <end position="219"/>
    </location>
</feature>
<evidence type="ECO:0000256" key="4">
    <source>
        <dbReference type="ARBA" id="ARBA00023002"/>
    </source>
</evidence>
<dbReference type="GO" id="GO:0045329">
    <property type="term" value="P:carnitine biosynthetic process"/>
    <property type="evidence" value="ECO:0007669"/>
    <property type="project" value="UniProtKB-KW"/>
</dbReference>
<dbReference type="InterPro" id="IPR003819">
    <property type="entry name" value="TauD/TfdA-like"/>
</dbReference>
<gene>
    <name evidence="6" type="ORF">LSINAPIS_LOCUS10531</name>
</gene>
<evidence type="ECO:0000256" key="3">
    <source>
        <dbReference type="ARBA" id="ARBA00022873"/>
    </source>
</evidence>
<dbReference type="Gene3D" id="3.60.130.10">
    <property type="entry name" value="Clavaminate synthase-like"/>
    <property type="match status" value="1"/>
</dbReference>
<evidence type="ECO:0000313" key="7">
    <source>
        <dbReference type="Proteomes" id="UP000324832"/>
    </source>
</evidence>
<dbReference type="PANTHER" id="PTHR10696:SF51">
    <property type="entry name" value="TRIMETHYLLYSINE DIOXYGENASE, MITOCHONDRIAL"/>
    <property type="match status" value="1"/>
</dbReference>
<evidence type="ECO:0000313" key="6">
    <source>
        <dbReference type="EMBL" id="VVC99716.1"/>
    </source>
</evidence>
<keyword evidence="7" id="KW-1185">Reference proteome</keyword>
<keyword evidence="3" id="KW-0124">Carnitine biosynthesis</keyword>
<dbReference type="SUPFAM" id="SSF51197">
    <property type="entry name" value="Clavaminate synthase-like"/>
    <property type="match status" value="1"/>
</dbReference>
<evidence type="ECO:0000256" key="2">
    <source>
        <dbReference type="ARBA" id="ARBA00005022"/>
    </source>
</evidence>
<proteinExistence type="predicted"/>
<reference evidence="6 7" key="1">
    <citation type="submission" date="2017-07" db="EMBL/GenBank/DDBJ databases">
        <authorList>
            <person name="Talla V."/>
            <person name="Backstrom N."/>
        </authorList>
    </citation>
    <scope>NUCLEOTIDE SEQUENCE [LARGE SCALE GENOMIC DNA]</scope>
</reference>
<sequence length="236" mass="26868">MSVLKIFKICKHESQLHVTPTIEATEVVCNALGGVMHTNMYGGMWTISTNLTEHSDTAYTNLALKQHTDNSYFSEPAGLQIFHCIEHNDGTGGESIFMDGFYGAKKLKEEHPKDFEFLSNFQLDAEYIEDGHHFRLLAPVLKVNKFGDVVHLRTPMAFADGEECRSYYRSLKNLAQYFEDPQNQFVIKLQPGTVVAIDNFRVLHGRAAFTGKRILCGSYVRRDDWTDKARVLKLIK</sequence>
<dbReference type="InterPro" id="IPR042098">
    <property type="entry name" value="TauD-like_sf"/>
</dbReference>
<dbReference type="PANTHER" id="PTHR10696">
    <property type="entry name" value="GAMMA-BUTYROBETAINE HYDROXYLASE-RELATED"/>
    <property type="match status" value="1"/>
</dbReference>
<dbReference type="GO" id="GO:0005739">
    <property type="term" value="C:mitochondrion"/>
    <property type="evidence" value="ECO:0007669"/>
    <property type="project" value="TreeGrafter"/>
</dbReference>
<dbReference type="GO" id="GO:0016491">
    <property type="term" value="F:oxidoreductase activity"/>
    <property type="evidence" value="ECO:0007669"/>
    <property type="project" value="UniProtKB-KW"/>
</dbReference>